<sequence length="43" mass="5026">MKLIEWMVENIEQAIVAFLVLGMFVIDAVMLWQIHHDAGRPFL</sequence>
<feature type="transmembrane region" description="Helical" evidence="1">
    <location>
        <begin position="15"/>
        <end position="34"/>
    </location>
</feature>
<gene>
    <name evidence="2" type="ORF">PAERUG_P19_London_7_VIM_2_05_10_05621</name>
</gene>
<proteinExistence type="predicted"/>
<keyword evidence="1" id="KW-0812">Transmembrane</keyword>
<dbReference type="AlphaFoldDB" id="A0A9P1RB19"/>
<evidence type="ECO:0000313" key="2">
    <source>
        <dbReference type="EMBL" id="CRP80863.1"/>
    </source>
</evidence>
<keyword evidence="1" id="KW-1133">Transmembrane helix</keyword>
<evidence type="ECO:0000256" key="1">
    <source>
        <dbReference type="SAM" id="Phobius"/>
    </source>
</evidence>
<comment type="caution">
    <text evidence="2">The sequence shown here is derived from an EMBL/GenBank/DDBJ whole genome shotgun (WGS) entry which is preliminary data.</text>
</comment>
<protein>
    <submittedName>
        <fullName evidence="2">Uncharacterized protein</fullName>
    </submittedName>
</protein>
<evidence type="ECO:0000313" key="3">
    <source>
        <dbReference type="Proteomes" id="UP000045039"/>
    </source>
</evidence>
<reference evidence="3" key="1">
    <citation type="submission" date="2015-06" db="EMBL/GenBank/DDBJ databases">
        <authorList>
            <person name="Radhakrishnan Rajesh"/>
            <person name="Underwood Anthony"/>
            <person name="Al-Shahib Ali"/>
        </authorList>
    </citation>
    <scope>NUCLEOTIDE SEQUENCE [LARGE SCALE GENOMIC DNA]</scope>
    <source>
        <strain evidence="3">P19_London_7_VIM_2_05_10</strain>
    </source>
</reference>
<dbReference type="EMBL" id="CVVU01000245">
    <property type="protein sequence ID" value="CRP80863.1"/>
    <property type="molecule type" value="Genomic_DNA"/>
</dbReference>
<keyword evidence="1" id="KW-0472">Membrane</keyword>
<accession>A0A9P1RB19</accession>
<dbReference type="RefSeq" id="WP_023442586.1">
    <property type="nucleotide sequence ID" value="NZ_CAADLS010000456.1"/>
</dbReference>
<name>A0A9P1RB19_PSEAI</name>
<organism evidence="2 3">
    <name type="scientific">Pseudomonas aeruginosa</name>
    <dbReference type="NCBI Taxonomy" id="287"/>
    <lineage>
        <taxon>Bacteria</taxon>
        <taxon>Pseudomonadati</taxon>
        <taxon>Pseudomonadota</taxon>
        <taxon>Gammaproteobacteria</taxon>
        <taxon>Pseudomonadales</taxon>
        <taxon>Pseudomonadaceae</taxon>
        <taxon>Pseudomonas</taxon>
    </lineage>
</organism>
<dbReference type="Proteomes" id="UP000045039">
    <property type="component" value="Unassembled WGS sequence"/>
</dbReference>